<name>A0AAD3TB70_NEPGR</name>
<keyword evidence="2" id="KW-1185">Reference proteome</keyword>
<dbReference type="Proteomes" id="UP001279734">
    <property type="component" value="Unassembled WGS sequence"/>
</dbReference>
<accession>A0AAD3TB70</accession>
<proteinExistence type="predicted"/>
<comment type="caution">
    <text evidence="1">The sequence shown here is derived from an EMBL/GenBank/DDBJ whole genome shotgun (WGS) entry which is preliminary data.</text>
</comment>
<organism evidence="1 2">
    <name type="scientific">Nepenthes gracilis</name>
    <name type="common">Slender pitcher plant</name>
    <dbReference type="NCBI Taxonomy" id="150966"/>
    <lineage>
        <taxon>Eukaryota</taxon>
        <taxon>Viridiplantae</taxon>
        <taxon>Streptophyta</taxon>
        <taxon>Embryophyta</taxon>
        <taxon>Tracheophyta</taxon>
        <taxon>Spermatophyta</taxon>
        <taxon>Magnoliopsida</taxon>
        <taxon>eudicotyledons</taxon>
        <taxon>Gunneridae</taxon>
        <taxon>Pentapetalae</taxon>
        <taxon>Caryophyllales</taxon>
        <taxon>Nepenthaceae</taxon>
        <taxon>Nepenthes</taxon>
    </lineage>
</organism>
<protein>
    <submittedName>
        <fullName evidence="1">Uncharacterized protein</fullName>
    </submittedName>
</protein>
<dbReference type="EMBL" id="BSYO01000029">
    <property type="protein sequence ID" value="GMH25491.1"/>
    <property type="molecule type" value="Genomic_DNA"/>
</dbReference>
<reference evidence="1" key="1">
    <citation type="submission" date="2023-05" db="EMBL/GenBank/DDBJ databases">
        <title>Nepenthes gracilis genome sequencing.</title>
        <authorList>
            <person name="Fukushima K."/>
        </authorList>
    </citation>
    <scope>NUCLEOTIDE SEQUENCE</scope>
    <source>
        <strain evidence="1">SING2019-196</strain>
    </source>
</reference>
<evidence type="ECO:0000313" key="1">
    <source>
        <dbReference type="EMBL" id="GMH25491.1"/>
    </source>
</evidence>
<gene>
    <name evidence="1" type="ORF">Nepgr_027334</name>
</gene>
<dbReference type="AlphaFoldDB" id="A0AAD3TB70"/>
<evidence type="ECO:0000313" key="2">
    <source>
        <dbReference type="Proteomes" id="UP001279734"/>
    </source>
</evidence>
<sequence length="95" mass="10490">MAEELLAAVMTMLKHSIKLLLPSLISLYLAAGRIVPRVCMLQIRLGFARLGDLPTWCAAVGVHVPVFEASVLLSELLLGSKYWLQRHDADALFLC</sequence>